<dbReference type="VEuPathDB" id="VectorBase:LOC119185847"/>
<dbReference type="EMBL" id="JABSTU010005541">
    <property type="protein sequence ID" value="KAH7942645.1"/>
    <property type="molecule type" value="Genomic_DNA"/>
</dbReference>
<comment type="caution">
    <text evidence="1">The sequence shown here is derived from an EMBL/GenBank/DDBJ whole genome shotgun (WGS) entry which is preliminary data.</text>
</comment>
<dbReference type="InterPro" id="IPR036259">
    <property type="entry name" value="MFS_trans_sf"/>
</dbReference>
<proteinExistence type="predicted"/>
<reference evidence="1" key="2">
    <citation type="submission" date="2021-09" db="EMBL/GenBank/DDBJ databases">
        <authorList>
            <person name="Jia N."/>
            <person name="Wang J."/>
            <person name="Shi W."/>
            <person name="Du L."/>
            <person name="Sun Y."/>
            <person name="Zhan W."/>
            <person name="Jiang J."/>
            <person name="Wang Q."/>
            <person name="Zhang B."/>
            <person name="Ji P."/>
            <person name="Sakyi L.B."/>
            <person name="Cui X."/>
            <person name="Yuan T."/>
            <person name="Jiang B."/>
            <person name="Yang W."/>
            <person name="Lam T.T.-Y."/>
            <person name="Chang Q."/>
            <person name="Ding S."/>
            <person name="Wang X."/>
            <person name="Zhu J."/>
            <person name="Ruan X."/>
            <person name="Zhao L."/>
            <person name="Wei J."/>
            <person name="Que T."/>
            <person name="Du C."/>
            <person name="Cheng J."/>
            <person name="Dai P."/>
            <person name="Han X."/>
            <person name="Huang E."/>
            <person name="Gao Y."/>
            <person name="Liu J."/>
            <person name="Shao H."/>
            <person name="Ye R."/>
            <person name="Li L."/>
            <person name="Wei W."/>
            <person name="Wang X."/>
            <person name="Wang C."/>
            <person name="Huo Q."/>
            <person name="Li W."/>
            <person name="Guo W."/>
            <person name="Chen H."/>
            <person name="Chen S."/>
            <person name="Zhou L."/>
            <person name="Zhou L."/>
            <person name="Ni X."/>
            <person name="Tian J."/>
            <person name="Zhou Y."/>
            <person name="Sheng Y."/>
            <person name="Liu T."/>
            <person name="Pan Y."/>
            <person name="Xia L."/>
            <person name="Li J."/>
            <person name="Zhao F."/>
            <person name="Cao W."/>
        </authorList>
    </citation>
    <scope>NUCLEOTIDE SEQUENCE</scope>
    <source>
        <strain evidence="1">Rmic-2018</strain>
        <tissue evidence="1">Larvae</tissue>
    </source>
</reference>
<gene>
    <name evidence="1" type="ORF">HPB51_028674</name>
</gene>
<dbReference type="SUPFAM" id="SSF103473">
    <property type="entry name" value="MFS general substrate transporter"/>
    <property type="match status" value="1"/>
</dbReference>
<protein>
    <submittedName>
        <fullName evidence="1">Uncharacterized protein</fullName>
    </submittedName>
</protein>
<sequence length="291" mass="31120">MFPGKLVGIDSVPPGTTSESPCHVVRHFVEVDLGFVQLSHVAYMVPSCGMIAVAYLVQEPPCWLLAFSEMCCAENARAASSHRVEPCLLRHRLSALRVEMCRQHEQLVVHREQEGPNSIISDHVSIGIWGFVELFYTAFSSVPATNSTCTGHVLRVNERARSAFVVMPLPCVVADGYALTRAGRRLSSAASMLALSIATGALSAVNVLGAPDQLDADLAVSGLQVQDMSAITAFAFSAELYPTVLRGSAFGCCYKSGSISAFAASFVNAVRSPPLKALVAPRWPPCYSSSL</sequence>
<evidence type="ECO:0000313" key="1">
    <source>
        <dbReference type="EMBL" id="KAH7942645.1"/>
    </source>
</evidence>
<name>A0A9J6CWY6_RHIMP</name>
<dbReference type="Proteomes" id="UP000821866">
    <property type="component" value="Unassembled WGS sequence"/>
</dbReference>
<organism evidence="1 2">
    <name type="scientific">Rhipicephalus microplus</name>
    <name type="common">Cattle tick</name>
    <name type="synonym">Boophilus microplus</name>
    <dbReference type="NCBI Taxonomy" id="6941"/>
    <lineage>
        <taxon>Eukaryota</taxon>
        <taxon>Metazoa</taxon>
        <taxon>Ecdysozoa</taxon>
        <taxon>Arthropoda</taxon>
        <taxon>Chelicerata</taxon>
        <taxon>Arachnida</taxon>
        <taxon>Acari</taxon>
        <taxon>Parasitiformes</taxon>
        <taxon>Ixodida</taxon>
        <taxon>Ixodoidea</taxon>
        <taxon>Ixodidae</taxon>
        <taxon>Rhipicephalinae</taxon>
        <taxon>Rhipicephalus</taxon>
        <taxon>Boophilus</taxon>
    </lineage>
</organism>
<accession>A0A9J6CWY6</accession>
<dbReference type="AlphaFoldDB" id="A0A9J6CWY6"/>
<keyword evidence="2" id="KW-1185">Reference proteome</keyword>
<evidence type="ECO:0000313" key="2">
    <source>
        <dbReference type="Proteomes" id="UP000821866"/>
    </source>
</evidence>
<reference evidence="1" key="1">
    <citation type="journal article" date="2020" name="Cell">
        <title>Large-Scale Comparative Analyses of Tick Genomes Elucidate Their Genetic Diversity and Vector Capacities.</title>
        <authorList>
            <consortium name="Tick Genome and Microbiome Consortium (TIGMIC)"/>
            <person name="Jia N."/>
            <person name="Wang J."/>
            <person name="Shi W."/>
            <person name="Du L."/>
            <person name="Sun Y."/>
            <person name="Zhan W."/>
            <person name="Jiang J.F."/>
            <person name="Wang Q."/>
            <person name="Zhang B."/>
            <person name="Ji P."/>
            <person name="Bell-Sakyi L."/>
            <person name="Cui X.M."/>
            <person name="Yuan T.T."/>
            <person name="Jiang B.G."/>
            <person name="Yang W.F."/>
            <person name="Lam T.T."/>
            <person name="Chang Q.C."/>
            <person name="Ding S.J."/>
            <person name="Wang X.J."/>
            <person name="Zhu J.G."/>
            <person name="Ruan X.D."/>
            <person name="Zhao L."/>
            <person name="Wei J.T."/>
            <person name="Ye R.Z."/>
            <person name="Que T.C."/>
            <person name="Du C.H."/>
            <person name="Zhou Y.H."/>
            <person name="Cheng J.X."/>
            <person name="Dai P.F."/>
            <person name="Guo W.B."/>
            <person name="Han X.H."/>
            <person name="Huang E.J."/>
            <person name="Li L.F."/>
            <person name="Wei W."/>
            <person name="Gao Y.C."/>
            <person name="Liu J.Z."/>
            <person name="Shao H.Z."/>
            <person name="Wang X."/>
            <person name="Wang C.C."/>
            <person name="Yang T.C."/>
            <person name="Huo Q.B."/>
            <person name="Li W."/>
            <person name="Chen H.Y."/>
            <person name="Chen S.E."/>
            <person name="Zhou L.G."/>
            <person name="Ni X.B."/>
            <person name="Tian J.H."/>
            <person name="Sheng Y."/>
            <person name="Liu T."/>
            <person name="Pan Y.S."/>
            <person name="Xia L.Y."/>
            <person name="Li J."/>
            <person name="Zhao F."/>
            <person name="Cao W.C."/>
        </authorList>
    </citation>
    <scope>NUCLEOTIDE SEQUENCE</scope>
    <source>
        <strain evidence="1">Rmic-2018</strain>
    </source>
</reference>